<dbReference type="PANTHER" id="PTHR46300:SF7">
    <property type="entry name" value="P450, PUTATIVE (EUROFUNG)-RELATED"/>
    <property type="match status" value="1"/>
</dbReference>
<proteinExistence type="inferred from homology"/>
<protein>
    <submittedName>
        <fullName evidence="10">Cytochrome P450</fullName>
    </submittedName>
</protein>
<name>A0A8H6VYN5_9AGAR</name>
<keyword evidence="6" id="KW-0560">Oxidoreductase</keyword>
<dbReference type="GO" id="GO:0004497">
    <property type="term" value="F:monooxygenase activity"/>
    <property type="evidence" value="ECO:0007669"/>
    <property type="project" value="UniProtKB-KW"/>
</dbReference>
<dbReference type="InterPro" id="IPR001128">
    <property type="entry name" value="Cyt_P450"/>
</dbReference>
<evidence type="ECO:0000256" key="4">
    <source>
        <dbReference type="ARBA" id="ARBA00022617"/>
    </source>
</evidence>
<keyword evidence="7 9" id="KW-0408">Iron</keyword>
<comment type="similarity">
    <text evidence="3">Belongs to the cytochrome P450 family.</text>
</comment>
<dbReference type="GeneID" id="59347671"/>
<dbReference type="PRINTS" id="PR00463">
    <property type="entry name" value="EP450I"/>
</dbReference>
<comment type="caution">
    <text evidence="10">The sequence shown here is derived from an EMBL/GenBank/DDBJ whole genome shotgun (WGS) entry which is preliminary data.</text>
</comment>
<comment type="pathway">
    <text evidence="2">Secondary metabolite biosynthesis.</text>
</comment>
<evidence type="ECO:0000313" key="11">
    <source>
        <dbReference type="Proteomes" id="UP000636479"/>
    </source>
</evidence>
<organism evidence="10 11">
    <name type="scientific">Mycena indigotica</name>
    <dbReference type="NCBI Taxonomy" id="2126181"/>
    <lineage>
        <taxon>Eukaryota</taxon>
        <taxon>Fungi</taxon>
        <taxon>Dikarya</taxon>
        <taxon>Basidiomycota</taxon>
        <taxon>Agaricomycotina</taxon>
        <taxon>Agaricomycetes</taxon>
        <taxon>Agaricomycetidae</taxon>
        <taxon>Agaricales</taxon>
        <taxon>Marasmiineae</taxon>
        <taxon>Mycenaceae</taxon>
        <taxon>Mycena</taxon>
    </lineage>
</organism>
<dbReference type="PRINTS" id="PR00385">
    <property type="entry name" value="P450"/>
</dbReference>
<evidence type="ECO:0000256" key="5">
    <source>
        <dbReference type="ARBA" id="ARBA00022723"/>
    </source>
</evidence>
<reference evidence="10" key="1">
    <citation type="submission" date="2020-05" db="EMBL/GenBank/DDBJ databases">
        <title>Mycena genomes resolve the evolution of fungal bioluminescence.</title>
        <authorList>
            <person name="Tsai I.J."/>
        </authorList>
    </citation>
    <scope>NUCLEOTIDE SEQUENCE</scope>
    <source>
        <strain evidence="10">171206Taipei</strain>
    </source>
</reference>
<dbReference type="PANTHER" id="PTHR46300">
    <property type="entry name" value="P450, PUTATIVE (EUROFUNG)-RELATED-RELATED"/>
    <property type="match status" value="1"/>
</dbReference>
<dbReference type="InterPro" id="IPR002401">
    <property type="entry name" value="Cyt_P450_E_grp-I"/>
</dbReference>
<evidence type="ECO:0000256" key="9">
    <source>
        <dbReference type="PIRSR" id="PIRSR602401-1"/>
    </source>
</evidence>
<dbReference type="AlphaFoldDB" id="A0A8H6VYN5"/>
<comment type="cofactor">
    <cofactor evidence="1 9">
        <name>heme</name>
        <dbReference type="ChEBI" id="CHEBI:30413"/>
    </cofactor>
</comment>
<dbReference type="InterPro" id="IPR036396">
    <property type="entry name" value="Cyt_P450_sf"/>
</dbReference>
<dbReference type="GO" id="GO:0020037">
    <property type="term" value="F:heme binding"/>
    <property type="evidence" value="ECO:0007669"/>
    <property type="project" value="InterPro"/>
</dbReference>
<evidence type="ECO:0000256" key="3">
    <source>
        <dbReference type="ARBA" id="ARBA00010617"/>
    </source>
</evidence>
<gene>
    <name evidence="10" type="ORF">MIND_00849200</name>
</gene>
<dbReference type="EMBL" id="JACAZF010000007">
    <property type="protein sequence ID" value="KAF7299009.1"/>
    <property type="molecule type" value="Genomic_DNA"/>
</dbReference>
<dbReference type="GO" id="GO:0005506">
    <property type="term" value="F:iron ion binding"/>
    <property type="evidence" value="ECO:0007669"/>
    <property type="project" value="InterPro"/>
</dbReference>
<evidence type="ECO:0000256" key="8">
    <source>
        <dbReference type="ARBA" id="ARBA00023033"/>
    </source>
</evidence>
<evidence type="ECO:0000313" key="10">
    <source>
        <dbReference type="EMBL" id="KAF7299009.1"/>
    </source>
</evidence>
<dbReference type="RefSeq" id="XP_037218397.1">
    <property type="nucleotide sequence ID" value="XM_037365155.1"/>
</dbReference>
<dbReference type="Pfam" id="PF00067">
    <property type="entry name" value="p450"/>
    <property type="match status" value="2"/>
</dbReference>
<dbReference type="SUPFAM" id="SSF48264">
    <property type="entry name" value="Cytochrome P450"/>
    <property type="match status" value="1"/>
</dbReference>
<sequence>MDSQSVRSLALYSSAGLVVAYCVNKLLNSKTNLPYPPGPRPLPILGNSRQIPASSPWFTYHEWAQQYGPIVHLKAIGEHILVINSAKVADDLLEKRSNIYSDRPDIPMIQLMGWDFNIGFMKYGDKWRKYRRLMHHLAAAIMMASVYGYDIQPVNDSFVSLVRAAVERLGESVFPGAVAVNKFPWLRHFPGWLPGFGFQKFCADTRVINTRMKEVPYEFAKHNMLEGTDTTSVVARILISGKHDDNVELIQGVAGLAFAAGADTTVSAISTFFMAMALYPEVQAKAQRELTAVVGAHRLPEISDRQRLPYVDAVYREVLRWRPVLPLSVSHATSKDDVYDGYFIPKGTQVVANIWSMCHDESIYAEPDKFKPERFLDDDGGLVNDPRMNILAYGHGRRICVGRHMADETVWAVIASVLHVYEIGKVKDLSGNDIDIVVRFSGGIVSHPEPFPCSITPRSENEKQLVEGTIAAVYDI</sequence>
<dbReference type="InterPro" id="IPR050364">
    <property type="entry name" value="Cytochrome_P450_fung"/>
</dbReference>
<evidence type="ECO:0000256" key="1">
    <source>
        <dbReference type="ARBA" id="ARBA00001971"/>
    </source>
</evidence>
<dbReference type="OrthoDB" id="2789670at2759"/>
<keyword evidence="4 9" id="KW-0349">Heme</keyword>
<dbReference type="Proteomes" id="UP000636479">
    <property type="component" value="Unassembled WGS sequence"/>
</dbReference>
<evidence type="ECO:0000256" key="7">
    <source>
        <dbReference type="ARBA" id="ARBA00023004"/>
    </source>
</evidence>
<accession>A0A8H6VYN5</accession>
<feature type="binding site" description="axial binding residue" evidence="9">
    <location>
        <position position="400"/>
    </location>
    <ligand>
        <name>heme</name>
        <dbReference type="ChEBI" id="CHEBI:30413"/>
    </ligand>
    <ligandPart>
        <name>Fe</name>
        <dbReference type="ChEBI" id="CHEBI:18248"/>
    </ligandPart>
</feature>
<keyword evidence="11" id="KW-1185">Reference proteome</keyword>
<evidence type="ECO:0000256" key="6">
    <source>
        <dbReference type="ARBA" id="ARBA00023002"/>
    </source>
</evidence>
<dbReference type="GO" id="GO:0016705">
    <property type="term" value="F:oxidoreductase activity, acting on paired donors, with incorporation or reduction of molecular oxygen"/>
    <property type="evidence" value="ECO:0007669"/>
    <property type="project" value="InterPro"/>
</dbReference>
<dbReference type="CDD" id="cd11065">
    <property type="entry name" value="CYP64-like"/>
    <property type="match status" value="1"/>
</dbReference>
<dbReference type="Gene3D" id="1.10.630.10">
    <property type="entry name" value="Cytochrome P450"/>
    <property type="match status" value="1"/>
</dbReference>
<evidence type="ECO:0000256" key="2">
    <source>
        <dbReference type="ARBA" id="ARBA00005179"/>
    </source>
</evidence>
<keyword evidence="5 9" id="KW-0479">Metal-binding</keyword>
<keyword evidence="8" id="KW-0503">Monooxygenase</keyword>